<dbReference type="Gene3D" id="3.30.460.20">
    <property type="entry name" value="CorA soluble domain-like"/>
    <property type="match status" value="1"/>
</dbReference>
<keyword evidence="7 8" id="KW-0472">Membrane</keyword>
<dbReference type="InterPro" id="IPR002523">
    <property type="entry name" value="MgTranspt_CorA/ZnTranspt_ZntB"/>
</dbReference>
<protein>
    <submittedName>
        <fullName evidence="9">Magnesium transporter</fullName>
    </submittedName>
</protein>
<dbReference type="Pfam" id="PF01544">
    <property type="entry name" value="CorA"/>
    <property type="match status" value="1"/>
</dbReference>
<evidence type="ECO:0000256" key="3">
    <source>
        <dbReference type="ARBA" id="ARBA00022448"/>
    </source>
</evidence>
<dbReference type="Proteomes" id="UP001183619">
    <property type="component" value="Unassembled WGS sequence"/>
</dbReference>
<dbReference type="EMBL" id="JAVDYF010000001">
    <property type="protein sequence ID" value="MDR7355613.1"/>
    <property type="molecule type" value="Genomic_DNA"/>
</dbReference>
<comment type="subcellular location">
    <subcellularLocation>
        <location evidence="1">Cell membrane</location>
        <topology evidence="1">Multi-pass membrane protein</topology>
    </subcellularLocation>
</comment>
<evidence type="ECO:0000256" key="1">
    <source>
        <dbReference type="ARBA" id="ARBA00004651"/>
    </source>
</evidence>
<proteinExistence type="inferred from homology"/>
<evidence type="ECO:0000313" key="10">
    <source>
        <dbReference type="Proteomes" id="UP001183619"/>
    </source>
</evidence>
<keyword evidence="3" id="KW-0813">Transport</keyword>
<dbReference type="CDD" id="cd12830">
    <property type="entry name" value="MtCorA-like"/>
    <property type="match status" value="1"/>
</dbReference>
<dbReference type="InterPro" id="IPR045863">
    <property type="entry name" value="CorA_TM1_TM2"/>
</dbReference>
<name>A0ABU2BAJ1_9CORY</name>
<sequence>MPTPFQPPKKPVSADASLSQVVDHCRLFVNGKQIPGEVKHSAALGLLAERCSEEDSGFVWLSLVEPTQQQMTRVAEEFGIHPLIMEDAVTAHQRPKVERYEDQLFIVVRTVKYSGFDINEDSIARSRQIITTGEIQMVIGHGFIITIRHRTAFPDVGSRLGIEATVACGPMSVAWAVADVVVDNYNKIARELALDVDELEEEVFTPQSSFNVDQIYLLKREILEMRHAIDPLDPALRMLMAGNVDLIDPQISSYFRDVLDHEIAAKDDVASFDERLTALISAAVAKVTLQQNSDMRAISAFVGMAAVPTLIAGVYGMNFENMPELAQPYGYYTVIAVMVVLVLTMWYLFKRWNWL</sequence>
<reference evidence="9 10" key="1">
    <citation type="submission" date="2023-07" db="EMBL/GenBank/DDBJ databases">
        <title>Sequencing the genomes of 1000 actinobacteria strains.</title>
        <authorList>
            <person name="Klenk H.-P."/>
        </authorList>
    </citation>
    <scope>NUCLEOTIDE SEQUENCE [LARGE SCALE GENOMIC DNA]</scope>
    <source>
        <strain evidence="9 10">DSM 44508</strain>
    </source>
</reference>
<evidence type="ECO:0000313" key="9">
    <source>
        <dbReference type="EMBL" id="MDR7355613.1"/>
    </source>
</evidence>
<dbReference type="SUPFAM" id="SSF143865">
    <property type="entry name" value="CorA soluble domain-like"/>
    <property type="match status" value="1"/>
</dbReference>
<evidence type="ECO:0000256" key="6">
    <source>
        <dbReference type="ARBA" id="ARBA00022989"/>
    </source>
</evidence>
<comment type="caution">
    <text evidence="9">The sequence shown here is derived from an EMBL/GenBank/DDBJ whole genome shotgun (WGS) entry which is preliminary data.</text>
</comment>
<dbReference type="InterPro" id="IPR045861">
    <property type="entry name" value="CorA_cytoplasmic_dom"/>
</dbReference>
<keyword evidence="6 8" id="KW-1133">Transmembrane helix</keyword>
<feature type="transmembrane region" description="Helical" evidence="8">
    <location>
        <begin position="297"/>
        <end position="317"/>
    </location>
</feature>
<evidence type="ECO:0000256" key="8">
    <source>
        <dbReference type="SAM" id="Phobius"/>
    </source>
</evidence>
<dbReference type="SUPFAM" id="SSF144083">
    <property type="entry name" value="Magnesium transport protein CorA, transmembrane region"/>
    <property type="match status" value="1"/>
</dbReference>
<evidence type="ECO:0000256" key="7">
    <source>
        <dbReference type="ARBA" id="ARBA00023136"/>
    </source>
</evidence>
<dbReference type="RefSeq" id="WP_277103167.1">
    <property type="nucleotide sequence ID" value="NZ_BAAAJS010000051.1"/>
</dbReference>
<dbReference type="PANTHER" id="PTHR46494:SF1">
    <property type="entry name" value="CORA FAMILY METAL ION TRANSPORTER (EUROFUNG)"/>
    <property type="match status" value="1"/>
</dbReference>
<evidence type="ECO:0000256" key="2">
    <source>
        <dbReference type="ARBA" id="ARBA00009765"/>
    </source>
</evidence>
<keyword evidence="5 8" id="KW-0812">Transmembrane</keyword>
<accession>A0ABU2BAJ1</accession>
<organism evidence="9 10">
    <name type="scientific">Corynebacterium felinum</name>
    <dbReference type="NCBI Taxonomy" id="131318"/>
    <lineage>
        <taxon>Bacteria</taxon>
        <taxon>Bacillati</taxon>
        <taxon>Actinomycetota</taxon>
        <taxon>Actinomycetes</taxon>
        <taxon>Mycobacteriales</taxon>
        <taxon>Corynebacteriaceae</taxon>
        <taxon>Corynebacterium</taxon>
    </lineage>
</organism>
<dbReference type="PANTHER" id="PTHR46494">
    <property type="entry name" value="CORA FAMILY METAL ION TRANSPORTER (EUROFUNG)"/>
    <property type="match status" value="1"/>
</dbReference>
<feature type="transmembrane region" description="Helical" evidence="8">
    <location>
        <begin position="329"/>
        <end position="349"/>
    </location>
</feature>
<keyword evidence="10" id="KW-1185">Reference proteome</keyword>
<evidence type="ECO:0000256" key="4">
    <source>
        <dbReference type="ARBA" id="ARBA00022475"/>
    </source>
</evidence>
<dbReference type="Gene3D" id="1.20.58.340">
    <property type="entry name" value="Magnesium transport protein CorA, transmembrane region"/>
    <property type="match status" value="2"/>
</dbReference>
<comment type="similarity">
    <text evidence="2">Belongs to the CorA metal ion transporter (MIT) (TC 1.A.35) family.</text>
</comment>
<keyword evidence="4" id="KW-1003">Cell membrane</keyword>
<evidence type="ECO:0000256" key="5">
    <source>
        <dbReference type="ARBA" id="ARBA00022692"/>
    </source>
</evidence>
<gene>
    <name evidence="9" type="ORF">J2S37_002151</name>
</gene>